<gene>
    <name evidence="3" type="ORF">BKP64_05360</name>
</gene>
<dbReference type="GO" id="GO:0006355">
    <property type="term" value="P:regulation of DNA-templated transcription"/>
    <property type="evidence" value="ECO:0007669"/>
    <property type="project" value="InterPro"/>
</dbReference>
<dbReference type="InterPro" id="IPR052994">
    <property type="entry name" value="Tiny_macrocysts_regulators"/>
</dbReference>
<evidence type="ECO:0000313" key="3">
    <source>
        <dbReference type="EMBL" id="AOY87645.1"/>
    </source>
</evidence>
<dbReference type="PANTHER" id="PTHR31600">
    <property type="entry name" value="TINY MACROCYSTS PROTEIN B-RELATED"/>
    <property type="match status" value="1"/>
</dbReference>
<sequence length="229" mass="26122">MPPEERGRVEKVFDNLTVGSFVPRSENHWLMRDGTRRLYEWSNAVMPDSQGEVEFIVTVGVDITKRKRAETALVEQAKHTQAVLDNMVDCIITIDANGTMQSSNPAATQMFGYEPNGLLGRNTSILMSGPQQEAHDRYLRDYQGTGVARIIGSSRELEGQRKDGSRFPIEFSGLIFLRNSPKRIHRIRVKKGGLVWGWRLPVSWWRKWAGELILIPWREAVRPSGLNYL</sequence>
<dbReference type="PROSITE" id="PS50112">
    <property type="entry name" value="PAS"/>
    <property type="match status" value="1"/>
</dbReference>
<feature type="domain" description="PAS" evidence="1">
    <location>
        <begin position="76"/>
        <end position="122"/>
    </location>
</feature>
<dbReference type="Gene3D" id="3.30.450.20">
    <property type="entry name" value="PAS domain"/>
    <property type="match status" value="2"/>
</dbReference>
<dbReference type="PROSITE" id="PS50113">
    <property type="entry name" value="PAC"/>
    <property type="match status" value="1"/>
</dbReference>
<dbReference type="KEGG" id="msq:BKP64_05360"/>
<dbReference type="AlphaFoldDB" id="A0A1D9GJI6"/>
<dbReference type="InterPro" id="IPR000700">
    <property type="entry name" value="PAS-assoc_C"/>
</dbReference>
<organism evidence="3 4">
    <name type="scientific">Marinobacter salinus</name>
    <dbReference type="NCBI Taxonomy" id="1874317"/>
    <lineage>
        <taxon>Bacteria</taxon>
        <taxon>Pseudomonadati</taxon>
        <taxon>Pseudomonadota</taxon>
        <taxon>Gammaproteobacteria</taxon>
        <taxon>Pseudomonadales</taxon>
        <taxon>Marinobacteraceae</taxon>
        <taxon>Marinobacter</taxon>
    </lineage>
</organism>
<evidence type="ECO:0008006" key="5">
    <source>
        <dbReference type="Google" id="ProtNLM"/>
    </source>
</evidence>
<keyword evidence="4" id="KW-1185">Reference proteome</keyword>
<dbReference type="InterPro" id="IPR013767">
    <property type="entry name" value="PAS_fold"/>
</dbReference>
<dbReference type="STRING" id="1874317.BKP64_05360"/>
<protein>
    <recommendedName>
        <fullName evidence="5">PAS domain-containing protein</fullName>
    </recommendedName>
</protein>
<dbReference type="InterPro" id="IPR001610">
    <property type="entry name" value="PAC"/>
</dbReference>
<dbReference type="SMART" id="SM00091">
    <property type="entry name" value="PAS"/>
    <property type="match status" value="1"/>
</dbReference>
<feature type="domain" description="PAC" evidence="2">
    <location>
        <begin position="23"/>
        <end position="75"/>
    </location>
</feature>
<reference evidence="3 4" key="1">
    <citation type="submission" date="2016-10" db="EMBL/GenBank/DDBJ databases">
        <title>Marinobacter salinus sp. nov., a moderately halophilic bacterium isolated from a tidal flat environment.</title>
        <authorList>
            <person name="Park S.-J."/>
        </authorList>
    </citation>
    <scope>NUCLEOTIDE SEQUENCE [LARGE SCALE GENOMIC DNA]</scope>
    <source>
        <strain evidence="3 4">Hb8</strain>
    </source>
</reference>
<evidence type="ECO:0000313" key="4">
    <source>
        <dbReference type="Proteomes" id="UP000177445"/>
    </source>
</evidence>
<dbReference type="CDD" id="cd00130">
    <property type="entry name" value="PAS"/>
    <property type="match status" value="1"/>
</dbReference>
<dbReference type="Proteomes" id="UP000177445">
    <property type="component" value="Chromosome"/>
</dbReference>
<dbReference type="Pfam" id="PF00989">
    <property type="entry name" value="PAS"/>
    <property type="match status" value="1"/>
</dbReference>
<evidence type="ECO:0000259" key="1">
    <source>
        <dbReference type="PROSITE" id="PS50112"/>
    </source>
</evidence>
<dbReference type="EMBL" id="CP017715">
    <property type="protein sequence ID" value="AOY87645.1"/>
    <property type="molecule type" value="Genomic_DNA"/>
</dbReference>
<accession>A0A1D9GJI6</accession>
<dbReference type="InterPro" id="IPR000014">
    <property type="entry name" value="PAS"/>
</dbReference>
<dbReference type="SUPFAM" id="SSF55785">
    <property type="entry name" value="PYP-like sensor domain (PAS domain)"/>
    <property type="match status" value="2"/>
</dbReference>
<dbReference type="InterPro" id="IPR035965">
    <property type="entry name" value="PAS-like_dom_sf"/>
</dbReference>
<dbReference type="SMART" id="SM00086">
    <property type="entry name" value="PAC"/>
    <property type="match status" value="2"/>
</dbReference>
<dbReference type="PANTHER" id="PTHR31600:SF2">
    <property type="entry name" value="GAMETE ENRICHED GENE 10 PROTEIN-RELATED"/>
    <property type="match status" value="1"/>
</dbReference>
<evidence type="ECO:0000259" key="2">
    <source>
        <dbReference type="PROSITE" id="PS50113"/>
    </source>
</evidence>
<proteinExistence type="predicted"/>
<name>A0A1D9GJI6_9GAMM</name>
<dbReference type="NCBIfam" id="TIGR00229">
    <property type="entry name" value="sensory_box"/>
    <property type="match status" value="2"/>
</dbReference>